<proteinExistence type="predicted"/>
<accession>A0ABQ5MZC6</accession>
<dbReference type="Proteomes" id="UP001209654">
    <property type="component" value="Unassembled WGS sequence"/>
</dbReference>
<dbReference type="RefSeq" id="WP_264797414.1">
    <property type="nucleotide sequence ID" value="NZ_BRVS01000030.1"/>
</dbReference>
<feature type="region of interest" description="Disordered" evidence="1">
    <location>
        <begin position="108"/>
        <end position="127"/>
    </location>
</feature>
<sequence length="643" mass="68273">MPFPEVPRITAGFGAILDGAADLRRQAGNVDSFADAAGTRWRAIGAHYQEPSTELKVLHALNLMAAPSDGFRDAFGAAAAALENFAAEAGPLKRVLDDLRERVARFDIEYPPPDPGEDGEAPDRSSVVRAGAQQQLAEEIRQAARRWRDIRQDCVQALTAISGGTGAGLPRPGIASAAALPAVTPWAQFDRHFDDAVHAAAESLAVRLAGLPPGELQDWATAHPDAVALLQGNRMPPHPPGSPEAALDAALAAGRGGKETGIRGIRDAFLALPVEQQTKFVLLYPALLGGANGIPFAYRVLANRINIVAEQQKRQTSLDRLTEQLSATEAPEPNPWLGRAAGDVYLQQLQEYEELKDAVAEERAAVDGYQWAIDNHRQVVLVSDEGDGRYVEMRGQMSAGTTSVFTLVPGTGASLATNQEYGDRLDILYDGSRDTVGFYWMGADLPDTIPDNVTDGYSRRGAAGLSAFGHAAELERPAAAVTTTISYSAGASLHGAAEQAGYATDNVVYLAPAGPGPDIHSAEDTGNAEANRYWIQTRDDPIAWAQLLGHWTHGGSPAQLDAVRLESGFAVSSDPSSGLLGGHTDYFMEQSTAVANMRAVINGTDAVAYVEDELAVAGRGVVSYSPLEADPAGFDNWKTVPTR</sequence>
<evidence type="ECO:0008006" key="4">
    <source>
        <dbReference type="Google" id="ProtNLM"/>
    </source>
</evidence>
<comment type="caution">
    <text evidence="2">The sequence shown here is derived from an EMBL/GenBank/DDBJ whole genome shotgun (WGS) entry which is preliminary data.</text>
</comment>
<dbReference type="EMBL" id="BRVS01000030">
    <property type="protein sequence ID" value="GLB69322.1"/>
    <property type="molecule type" value="Genomic_DNA"/>
</dbReference>
<reference evidence="2 3" key="1">
    <citation type="journal article" date="2023" name="Int. J. Syst. Evol. Microbiol.">
        <title>Arthrobacter mangrovi sp. nov., an actinobacterium isolated from the rhizosphere of a mangrove.</title>
        <authorList>
            <person name="Hamada M."/>
            <person name="Saitou S."/>
            <person name="Enomoto N."/>
            <person name="Nanri K."/>
            <person name="Hidaka K."/>
            <person name="Miura T."/>
            <person name="Tamura T."/>
        </authorList>
    </citation>
    <scope>NUCLEOTIDE SEQUENCE [LARGE SCALE GENOMIC DNA]</scope>
    <source>
        <strain evidence="2 3">NBRC 112813</strain>
    </source>
</reference>
<evidence type="ECO:0000313" key="2">
    <source>
        <dbReference type="EMBL" id="GLB69322.1"/>
    </source>
</evidence>
<gene>
    <name evidence="2" type="ORF">AHIS1636_37650</name>
</gene>
<keyword evidence="3" id="KW-1185">Reference proteome</keyword>
<name>A0ABQ5MZC6_9MICC</name>
<organism evidence="2 3">
    <name type="scientific">Arthrobacter mangrovi</name>
    <dbReference type="NCBI Taxonomy" id="2966350"/>
    <lineage>
        <taxon>Bacteria</taxon>
        <taxon>Bacillati</taxon>
        <taxon>Actinomycetota</taxon>
        <taxon>Actinomycetes</taxon>
        <taxon>Micrococcales</taxon>
        <taxon>Micrococcaceae</taxon>
        <taxon>Arthrobacter</taxon>
    </lineage>
</organism>
<evidence type="ECO:0000313" key="3">
    <source>
        <dbReference type="Proteomes" id="UP001209654"/>
    </source>
</evidence>
<evidence type="ECO:0000256" key="1">
    <source>
        <dbReference type="SAM" id="MobiDB-lite"/>
    </source>
</evidence>
<protein>
    <recommendedName>
        <fullName evidence="4">Alpha/beta hydrolase</fullName>
    </recommendedName>
</protein>